<proteinExistence type="predicted"/>
<sequence length="57" mass="6415">SCCVVYQVVKLLNNKRSQAVGILMSSLHLDMKDIQHAILNLDNTIVDLETLQALYDN</sequence>
<dbReference type="OrthoDB" id="427644at2759"/>
<dbReference type="EMBL" id="CAAE01021033">
    <property type="protein sequence ID" value="CAG14197.1"/>
    <property type="molecule type" value="Genomic_DNA"/>
</dbReference>
<accession>Q4RBN6</accession>
<reference evidence="2" key="1">
    <citation type="journal article" date="2004" name="Nature">
        <title>Genome duplication in the teleost fish Tetraodon nigroviridis reveals the early vertebrate proto-karyotype.</title>
        <authorList>
            <person name="Jaillon O."/>
            <person name="Aury J.-M."/>
            <person name="Brunet F."/>
            <person name="Petit J.-L."/>
            <person name="Stange-Thomann N."/>
            <person name="Mauceli E."/>
            <person name="Bouneau L."/>
            <person name="Fischer C."/>
            <person name="Ozouf-Costaz C."/>
            <person name="Bernot A."/>
            <person name="Nicaud S."/>
            <person name="Jaffe D."/>
            <person name="Fisher S."/>
            <person name="Lutfalla G."/>
            <person name="Dossat C."/>
            <person name="Segurens B."/>
            <person name="Dasilva C."/>
            <person name="Salanoubat M."/>
            <person name="Levy M."/>
            <person name="Boudet N."/>
            <person name="Castellano S."/>
            <person name="Anthouard V."/>
            <person name="Jubin C."/>
            <person name="Castelli V."/>
            <person name="Katinka M."/>
            <person name="Vacherie B."/>
            <person name="Biemont C."/>
            <person name="Skalli Z."/>
            <person name="Cattolico L."/>
            <person name="Poulain J."/>
            <person name="De Berardinis V."/>
            <person name="Cruaud C."/>
            <person name="Duprat S."/>
            <person name="Brottier P."/>
            <person name="Coutanceau J.-P."/>
            <person name="Gouzy J."/>
            <person name="Parra G."/>
            <person name="Lardier G."/>
            <person name="Chapple C."/>
            <person name="McKernan K.J."/>
            <person name="McEwan P."/>
            <person name="Bosak S."/>
            <person name="Kellis M."/>
            <person name="Volff J.-N."/>
            <person name="Guigo R."/>
            <person name="Zody M.C."/>
            <person name="Mesirov J."/>
            <person name="Lindblad-Toh K."/>
            <person name="Birren B."/>
            <person name="Nusbaum C."/>
            <person name="Kahn D."/>
            <person name="Robinson-Rechavi M."/>
            <person name="Laudet V."/>
            <person name="Schachter V."/>
            <person name="Quetier F."/>
            <person name="Saurin W."/>
            <person name="Scarpelli C."/>
            <person name="Wincker P."/>
            <person name="Lander E.S."/>
            <person name="Weissenbach J."/>
            <person name="Roest Crollius H."/>
        </authorList>
    </citation>
    <scope>NUCLEOTIDE SEQUENCE [LARGE SCALE GENOMIC DNA]</scope>
</reference>
<reference evidence="2" key="2">
    <citation type="submission" date="2004-02" db="EMBL/GenBank/DDBJ databases">
        <authorList>
            <consortium name="Genoscope"/>
            <consortium name="Whitehead Institute Centre for Genome Research"/>
        </authorList>
    </citation>
    <scope>NUCLEOTIDE SEQUENCE</scope>
</reference>
<dbReference type="KEGG" id="tng:GSTEN00036342G001"/>
<dbReference type="Pfam" id="PF02181">
    <property type="entry name" value="FH2"/>
    <property type="match status" value="1"/>
</dbReference>
<dbReference type="InterPro" id="IPR015425">
    <property type="entry name" value="FH2_Formin"/>
</dbReference>
<dbReference type="AlphaFoldDB" id="Q4RBN6"/>
<evidence type="ECO:0000313" key="2">
    <source>
        <dbReference type="EMBL" id="CAG14197.1"/>
    </source>
</evidence>
<feature type="non-terminal residue" evidence="2">
    <location>
        <position position="57"/>
    </location>
</feature>
<dbReference type="SUPFAM" id="SSF101447">
    <property type="entry name" value="Formin homology 2 domain (FH2 domain)"/>
    <property type="match status" value="1"/>
</dbReference>
<comment type="caution">
    <text evidence="2">The sequence shown here is derived from an EMBL/GenBank/DDBJ whole genome shotgun (WGS) entry which is preliminary data.</text>
</comment>
<gene>
    <name evidence="2" type="ORF">GSTENG00036342001</name>
</gene>
<name>Q4RBN6_TETNG</name>
<organism evidence="2">
    <name type="scientific">Tetraodon nigroviridis</name>
    <name type="common">Spotted green pufferfish</name>
    <name type="synonym">Chelonodon nigroviridis</name>
    <dbReference type="NCBI Taxonomy" id="99883"/>
    <lineage>
        <taxon>Eukaryota</taxon>
        <taxon>Metazoa</taxon>
        <taxon>Chordata</taxon>
        <taxon>Craniata</taxon>
        <taxon>Vertebrata</taxon>
        <taxon>Euteleostomi</taxon>
        <taxon>Actinopterygii</taxon>
        <taxon>Neopterygii</taxon>
        <taxon>Teleostei</taxon>
        <taxon>Neoteleostei</taxon>
        <taxon>Acanthomorphata</taxon>
        <taxon>Eupercaria</taxon>
        <taxon>Tetraodontiformes</taxon>
        <taxon>Tetradontoidea</taxon>
        <taxon>Tetraodontidae</taxon>
        <taxon>Tetraodon</taxon>
    </lineage>
</organism>
<feature type="non-terminal residue" evidence="2">
    <location>
        <position position="1"/>
    </location>
</feature>
<evidence type="ECO:0000259" key="1">
    <source>
        <dbReference type="PROSITE" id="PS51444"/>
    </source>
</evidence>
<dbReference type="Gene3D" id="1.20.58.630">
    <property type="match status" value="1"/>
</dbReference>
<dbReference type="PROSITE" id="PS51444">
    <property type="entry name" value="FH2"/>
    <property type="match status" value="1"/>
</dbReference>
<protein>
    <submittedName>
        <fullName evidence="2">(spotted green pufferfish) hypothetical protein</fullName>
    </submittedName>
</protein>
<feature type="domain" description="FH2" evidence="1">
    <location>
        <begin position="1"/>
        <end position="57"/>
    </location>
</feature>